<accession>A9UVR5</accession>
<evidence type="ECO:0000313" key="2">
    <source>
        <dbReference type="EMBL" id="EDQ90438.1"/>
    </source>
</evidence>
<dbReference type="AlphaFoldDB" id="A9UVR5"/>
<evidence type="ECO:0000313" key="3">
    <source>
        <dbReference type="Proteomes" id="UP000001357"/>
    </source>
</evidence>
<protein>
    <recommendedName>
        <fullName evidence="4">Glycoside hydrolase family 42 N-terminal domain-containing protein</fullName>
    </recommendedName>
</protein>
<dbReference type="Proteomes" id="UP000001357">
    <property type="component" value="Unassembled WGS sequence"/>
</dbReference>
<keyword evidence="3" id="KW-1185">Reference proteome</keyword>
<keyword evidence="1" id="KW-0732">Signal</keyword>
<evidence type="ECO:0008006" key="4">
    <source>
        <dbReference type="Google" id="ProtNLM"/>
    </source>
</evidence>
<sequence length="439" mass="47425">MLAVKRQSKGWPCAWVCLGLLGLATLTSAQWRPPRLLLSFWVDPIVDPSQFVDEYARIQKANFTTILGGFGAKTESVIEQQISAAQANDLLVIPFGFDATQVSALSNSSSPALLGYQMKDEPTQADFADLRSWSLAVATARPGKLRFINLLPNYAAPSLLGTPTYGDYVSAFTATVRPDLLSMDHYPLFDVPFADPNSNATRQGYLDNLAVLRAAALAANISFVNFFNTMPFNNHKDPSLGEIRWQVFASLAYGSQGCLYFCYWDPGFPLGNAIMRPIGASAQFEPGPHYAHAAAINSHVLAYERFLLHARSTAVLFWNATDFANPVPSPFLIKALDAVNDASRGMFLLGQFDLTATQSGFACGLLLQNQRHDATALANITWTSNSISASTALNMLEVQYQGPGAGNAVAVLDDAPHAPGLQLSLAPGEGRFFVTATAC</sequence>
<evidence type="ECO:0000256" key="1">
    <source>
        <dbReference type="SAM" id="SignalP"/>
    </source>
</evidence>
<reference evidence="2 3" key="1">
    <citation type="journal article" date="2008" name="Nature">
        <title>The genome of the choanoflagellate Monosiga brevicollis and the origin of metazoans.</title>
        <authorList>
            <consortium name="JGI Sequencing"/>
            <person name="King N."/>
            <person name="Westbrook M.J."/>
            <person name="Young S.L."/>
            <person name="Kuo A."/>
            <person name="Abedin M."/>
            <person name="Chapman J."/>
            <person name="Fairclough S."/>
            <person name="Hellsten U."/>
            <person name="Isogai Y."/>
            <person name="Letunic I."/>
            <person name="Marr M."/>
            <person name="Pincus D."/>
            <person name="Putnam N."/>
            <person name="Rokas A."/>
            <person name="Wright K.J."/>
            <person name="Zuzow R."/>
            <person name="Dirks W."/>
            <person name="Good M."/>
            <person name="Goodstein D."/>
            <person name="Lemons D."/>
            <person name="Li W."/>
            <person name="Lyons J.B."/>
            <person name="Morris A."/>
            <person name="Nichols S."/>
            <person name="Richter D.J."/>
            <person name="Salamov A."/>
            <person name="Bork P."/>
            <person name="Lim W.A."/>
            <person name="Manning G."/>
            <person name="Miller W.T."/>
            <person name="McGinnis W."/>
            <person name="Shapiro H."/>
            <person name="Tjian R."/>
            <person name="Grigoriev I.V."/>
            <person name="Rokhsar D."/>
        </authorList>
    </citation>
    <scope>NUCLEOTIDE SEQUENCE [LARGE SCALE GENOMIC DNA]</scope>
    <source>
        <strain evidence="3">MX1 / ATCC 50154</strain>
    </source>
</reference>
<feature type="chain" id="PRO_5002742477" description="Glycoside hydrolase family 42 N-terminal domain-containing protein" evidence="1">
    <location>
        <begin position="30"/>
        <end position="439"/>
    </location>
</feature>
<feature type="signal peptide" evidence="1">
    <location>
        <begin position="1"/>
        <end position="29"/>
    </location>
</feature>
<dbReference type="EMBL" id="CH991547">
    <property type="protein sequence ID" value="EDQ90438.1"/>
    <property type="molecule type" value="Genomic_DNA"/>
</dbReference>
<name>A9UVR5_MONBE</name>
<dbReference type="KEGG" id="mbr:MONBRDRAFT_7048"/>
<dbReference type="GeneID" id="5889953"/>
<dbReference type="RefSeq" id="XP_001744489.1">
    <property type="nucleotide sequence ID" value="XM_001744437.1"/>
</dbReference>
<dbReference type="Gene3D" id="3.20.20.80">
    <property type="entry name" value="Glycosidases"/>
    <property type="match status" value="1"/>
</dbReference>
<gene>
    <name evidence="2" type="ORF">MONBRDRAFT_7048</name>
</gene>
<dbReference type="InParanoid" id="A9UVR5"/>
<organism evidence="2 3">
    <name type="scientific">Monosiga brevicollis</name>
    <name type="common">Choanoflagellate</name>
    <dbReference type="NCBI Taxonomy" id="81824"/>
    <lineage>
        <taxon>Eukaryota</taxon>
        <taxon>Choanoflagellata</taxon>
        <taxon>Craspedida</taxon>
        <taxon>Salpingoecidae</taxon>
        <taxon>Monosiga</taxon>
    </lineage>
</organism>
<proteinExistence type="predicted"/>